<name>A0A087U4H2_STEMI</name>
<dbReference type="OrthoDB" id="6512244at2759"/>
<reference evidence="2 3" key="1">
    <citation type="submission" date="2013-11" db="EMBL/GenBank/DDBJ databases">
        <title>Genome sequencing of Stegodyphus mimosarum.</title>
        <authorList>
            <person name="Bechsgaard J."/>
        </authorList>
    </citation>
    <scope>NUCLEOTIDE SEQUENCE [LARGE SCALE GENOMIC DNA]</scope>
</reference>
<dbReference type="PANTHER" id="PTHR31569">
    <property type="entry name" value="SWIM-TYPE DOMAIN-CONTAINING PROTEIN"/>
    <property type="match status" value="1"/>
</dbReference>
<gene>
    <name evidence="2" type="ORF">X975_20870</name>
</gene>
<evidence type="ECO:0000313" key="2">
    <source>
        <dbReference type="EMBL" id="KFM72261.1"/>
    </source>
</evidence>
<dbReference type="Pfam" id="PF21056">
    <property type="entry name" value="ZSWIM1-3_RNaseH-like"/>
    <property type="match status" value="1"/>
</dbReference>
<accession>A0A087U4H2</accession>
<dbReference type="Proteomes" id="UP000054359">
    <property type="component" value="Unassembled WGS sequence"/>
</dbReference>
<feature type="domain" description="ZSWIM1/3 RNaseH-like" evidence="1">
    <location>
        <begin position="44"/>
        <end position="97"/>
    </location>
</feature>
<organism evidence="2 3">
    <name type="scientific">Stegodyphus mimosarum</name>
    <name type="common">African social velvet spider</name>
    <dbReference type="NCBI Taxonomy" id="407821"/>
    <lineage>
        <taxon>Eukaryota</taxon>
        <taxon>Metazoa</taxon>
        <taxon>Ecdysozoa</taxon>
        <taxon>Arthropoda</taxon>
        <taxon>Chelicerata</taxon>
        <taxon>Arachnida</taxon>
        <taxon>Araneae</taxon>
        <taxon>Araneomorphae</taxon>
        <taxon>Entelegynae</taxon>
        <taxon>Eresoidea</taxon>
        <taxon>Eresidae</taxon>
        <taxon>Stegodyphus</taxon>
    </lineage>
</organism>
<keyword evidence="3" id="KW-1185">Reference proteome</keyword>
<sequence>MEQRGGKPVILKTLHNISTKLQRNEKKDGKTDLKRMLDSMKFIPGAVINVAYEGETEKLIDVYFQDTKMQVLFRKCPELLIFDATYILNNYKLQLHSRL</sequence>
<dbReference type="AlphaFoldDB" id="A0A087U4H2"/>
<dbReference type="PANTHER" id="PTHR31569:SF4">
    <property type="entry name" value="SWIM-TYPE DOMAIN-CONTAINING PROTEIN"/>
    <property type="match status" value="1"/>
</dbReference>
<dbReference type="InterPro" id="IPR052579">
    <property type="entry name" value="Zinc_finger_SWIM"/>
</dbReference>
<feature type="non-terminal residue" evidence="2">
    <location>
        <position position="99"/>
    </location>
</feature>
<protein>
    <recommendedName>
        <fullName evidence="1">ZSWIM1/3 RNaseH-like domain-containing protein</fullName>
    </recommendedName>
</protein>
<evidence type="ECO:0000259" key="1">
    <source>
        <dbReference type="Pfam" id="PF21056"/>
    </source>
</evidence>
<dbReference type="EMBL" id="KK118111">
    <property type="protein sequence ID" value="KFM72261.1"/>
    <property type="molecule type" value="Genomic_DNA"/>
</dbReference>
<evidence type="ECO:0000313" key="3">
    <source>
        <dbReference type="Proteomes" id="UP000054359"/>
    </source>
</evidence>
<dbReference type="InterPro" id="IPR048324">
    <property type="entry name" value="ZSWIM1-3_RNaseH-like"/>
</dbReference>
<proteinExistence type="predicted"/>